<dbReference type="InterPro" id="IPR028020">
    <property type="entry name" value="ASX_DEUBAD_dom"/>
</dbReference>
<evidence type="ECO:0000256" key="8">
    <source>
        <dbReference type="SAM" id="MobiDB-lite"/>
    </source>
</evidence>
<proteinExistence type="predicted"/>
<evidence type="ECO:0000256" key="2">
    <source>
        <dbReference type="ARBA" id="ARBA00022723"/>
    </source>
</evidence>
<comment type="caution">
    <text evidence="10">The sequence shown here is derived from an EMBL/GenBank/DDBJ whole genome shotgun (WGS) entry which is preliminary data.</text>
</comment>
<evidence type="ECO:0000259" key="9">
    <source>
        <dbReference type="PROSITE" id="PS51916"/>
    </source>
</evidence>
<dbReference type="PROSITE" id="PS51916">
    <property type="entry name" value="DEUBAD"/>
    <property type="match status" value="1"/>
</dbReference>
<evidence type="ECO:0000256" key="7">
    <source>
        <dbReference type="ARBA" id="ARBA00023242"/>
    </source>
</evidence>
<keyword evidence="11" id="KW-1185">Reference proteome</keyword>
<feature type="compositionally biased region" description="Polar residues" evidence="8">
    <location>
        <begin position="22"/>
        <end position="34"/>
    </location>
</feature>
<dbReference type="EMBL" id="QAPF01000002">
    <property type="protein sequence ID" value="TEA22783.1"/>
    <property type="molecule type" value="Genomic_DNA"/>
</dbReference>
<feature type="region of interest" description="Disordered" evidence="8">
    <location>
        <begin position="247"/>
        <end position="395"/>
    </location>
</feature>
<feature type="compositionally biased region" description="Basic and acidic residues" evidence="8">
    <location>
        <begin position="252"/>
        <end position="271"/>
    </location>
</feature>
<evidence type="ECO:0000256" key="3">
    <source>
        <dbReference type="ARBA" id="ARBA00022771"/>
    </source>
</evidence>
<protein>
    <recommendedName>
        <fullName evidence="9">DEUBAD domain-containing protein</fullName>
    </recommendedName>
</protein>
<keyword evidence="2" id="KW-0479">Metal-binding</keyword>
<organism evidence="10 11">
    <name type="scientific">Colletotrichum sidae</name>
    <dbReference type="NCBI Taxonomy" id="1347389"/>
    <lineage>
        <taxon>Eukaryota</taxon>
        <taxon>Fungi</taxon>
        <taxon>Dikarya</taxon>
        <taxon>Ascomycota</taxon>
        <taxon>Pezizomycotina</taxon>
        <taxon>Sordariomycetes</taxon>
        <taxon>Hypocreomycetidae</taxon>
        <taxon>Glomerellales</taxon>
        <taxon>Glomerellaceae</taxon>
        <taxon>Colletotrichum</taxon>
        <taxon>Colletotrichum orbiculare species complex</taxon>
    </lineage>
</organism>
<feature type="compositionally biased region" description="Low complexity" evidence="8">
    <location>
        <begin position="100"/>
        <end position="110"/>
    </location>
</feature>
<comment type="subcellular location">
    <subcellularLocation>
        <location evidence="1">Nucleus</location>
    </subcellularLocation>
</comment>
<keyword evidence="5" id="KW-0805">Transcription regulation</keyword>
<evidence type="ECO:0000256" key="6">
    <source>
        <dbReference type="ARBA" id="ARBA00023163"/>
    </source>
</evidence>
<dbReference type="GO" id="GO:0008270">
    <property type="term" value="F:zinc ion binding"/>
    <property type="evidence" value="ECO:0007669"/>
    <property type="project" value="UniProtKB-KW"/>
</dbReference>
<evidence type="ECO:0000313" key="10">
    <source>
        <dbReference type="EMBL" id="TEA22783.1"/>
    </source>
</evidence>
<evidence type="ECO:0000256" key="5">
    <source>
        <dbReference type="ARBA" id="ARBA00023015"/>
    </source>
</evidence>
<dbReference type="AlphaFoldDB" id="A0A4R8TUZ9"/>
<feature type="compositionally biased region" description="Pro residues" evidence="8">
    <location>
        <begin position="1"/>
        <end position="11"/>
    </location>
</feature>
<accession>A0A4R8TUZ9</accession>
<keyword evidence="7" id="KW-0539">Nucleus</keyword>
<reference evidence="10 11" key="1">
    <citation type="submission" date="2018-11" db="EMBL/GenBank/DDBJ databases">
        <title>Genome sequence and assembly of Colletotrichum sidae.</title>
        <authorList>
            <person name="Gan P."/>
            <person name="Shirasu K."/>
        </authorList>
    </citation>
    <scope>NUCLEOTIDE SEQUENCE [LARGE SCALE GENOMIC DNA]</scope>
    <source>
        <strain evidence="10 11">CBS 518.97</strain>
    </source>
</reference>
<gene>
    <name evidence="10" type="ORF">C8034_v005164</name>
</gene>
<evidence type="ECO:0000313" key="11">
    <source>
        <dbReference type="Proteomes" id="UP000295604"/>
    </source>
</evidence>
<keyword evidence="3" id="KW-0863">Zinc-finger</keyword>
<keyword evidence="6" id="KW-0804">Transcription</keyword>
<dbReference type="Pfam" id="PF13919">
    <property type="entry name" value="ASXH"/>
    <property type="match status" value="1"/>
</dbReference>
<dbReference type="Proteomes" id="UP000295604">
    <property type="component" value="Unassembled WGS sequence"/>
</dbReference>
<evidence type="ECO:0000256" key="1">
    <source>
        <dbReference type="ARBA" id="ARBA00004123"/>
    </source>
</evidence>
<feature type="compositionally biased region" description="Basic and acidic residues" evidence="8">
    <location>
        <begin position="290"/>
        <end position="304"/>
    </location>
</feature>
<feature type="compositionally biased region" description="Polar residues" evidence="8">
    <location>
        <begin position="44"/>
        <end position="56"/>
    </location>
</feature>
<evidence type="ECO:0000256" key="4">
    <source>
        <dbReference type="ARBA" id="ARBA00022833"/>
    </source>
</evidence>
<name>A0A4R8TUZ9_9PEZI</name>
<sequence>MATTPPPPPAPDVQMADGCTVAAQNHTPPSSNRTEPGDGKEEFPSQQYLASLNGINLSPGADGTEAANMVRRSTRNSAKTQAYDVGSSPESRPAKRKAPTKVTTAKKTPKKTVWTAENLLTDPKSPLANTDLRTLLCKQSSWDSLTKTQREEILALFPPGTRILDAGTENARPDFDVLLNDDNFRHDCATYSDNIAQGKHDPEWLEQAWAARERRRMGDFDDFIAQKFEEEWGCEIPEGFKESLGAAGAGESKVEGTKVAEGAEKADENKMSVDVGGQDGAADSAVGQGQDKKGTDETAEKGAEDVGEQVTDGGKEAASSQDAKRTDVAEENVGGSEERVDHGSYAEAAGQDAEAQEDEKSATKGFALTLGSPLPESDQAEADAEKANAEAAKIS</sequence>
<feature type="domain" description="DEUBAD" evidence="9">
    <location>
        <begin position="123"/>
        <end position="237"/>
    </location>
</feature>
<dbReference type="InterPro" id="IPR044867">
    <property type="entry name" value="DEUBAD_dom"/>
</dbReference>
<dbReference type="GO" id="GO:0005634">
    <property type="term" value="C:nucleus"/>
    <property type="evidence" value="ECO:0007669"/>
    <property type="project" value="UniProtKB-SubCell"/>
</dbReference>
<feature type="region of interest" description="Disordered" evidence="8">
    <location>
        <begin position="1"/>
        <end position="110"/>
    </location>
</feature>
<keyword evidence="4" id="KW-0862">Zinc</keyword>